<keyword evidence="2" id="KW-1185">Reference proteome</keyword>
<sequence length="141" mass="14787">MTAGVLGALVLAGGLSIQLGHDIATRAAAASLDTATEAVKEHIEASPGLLSGVLMNDAPKLDTLRVLEVTEDEATIYALTTEDDVLIAGIVTPKESVAMASTPGDLHTGLEATLEGAKHTRQYALSVWRVETGYEYLLTVR</sequence>
<comment type="caution">
    <text evidence="1">The sequence shown here is derived from an EMBL/GenBank/DDBJ whole genome shotgun (WGS) entry which is preliminary data.</text>
</comment>
<gene>
    <name evidence="1" type="ORF">FB468_2191</name>
</gene>
<protein>
    <submittedName>
        <fullName evidence="1">Uncharacterized protein</fullName>
    </submittedName>
</protein>
<accession>A0A542Y833</accession>
<evidence type="ECO:0000313" key="1">
    <source>
        <dbReference type="EMBL" id="TQL44144.1"/>
    </source>
</evidence>
<proteinExistence type="predicted"/>
<dbReference type="AlphaFoldDB" id="A0A542Y833"/>
<name>A0A542Y833_9MICO</name>
<dbReference type="EMBL" id="VFON01000001">
    <property type="protein sequence ID" value="TQL44144.1"/>
    <property type="molecule type" value="Genomic_DNA"/>
</dbReference>
<evidence type="ECO:0000313" key="2">
    <source>
        <dbReference type="Proteomes" id="UP000319094"/>
    </source>
</evidence>
<organism evidence="1 2">
    <name type="scientific">Leucobacter komagatae</name>
    <dbReference type="NCBI Taxonomy" id="55969"/>
    <lineage>
        <taxon>Bacteria</taxon>
        <taxon>Bacillati</taxon>
        <taxon>Actinomycetota</taxon>
        <taxon>Actinomycetes</taxon>
        <taxon>Micrococcales</taxon>
        <taxon>Microbacteriaceae</taxon>
        <taxon>Leucobacter</taxon>
    </lineage>
</organism>
<dbReference type="Proteomes" id="UP000319094">
    <property type="component" value="Unassembled WGS sequence"/>
</dbReference>
<reference evidence="1 2" key="1">
    <citation type="submission" date="2019-06" db="EMBL/GenBank/DDBJ databases">
        <title>Sequencing the genomes of 1000 actinobacteria strains.</title>
        <authorList>
            <person name="Klenk H.-P."/>
        </authorList>
    </citation>
    <scope>NUCLEOTIDE SEQUENCE [LARGE SCALE GENOMIC DNA]</scope>
    <source>
        <strain evidence="1 2">DSM 8803</strain>
    </source>
</reference>